<dbReference type="GO" id="GO:0016787">
    <property type="term" value="F:hydrolase activity"/>
    <property type="evidence" value="ECO:0007669"/>
    <property type="project" value="InterPro"/>
</dbReference>
<organism evidence="2 3">
    <name type="scientific">Rothia santali</name>
    <dbReference type="NCBI Taxonomy" id="2949643"/>
    <lineage>
        <taxon>Bacteria</taxon>
        <taxon>Bacillati</taxon>
        <taxon>Actinomycetota</taxon>
        <taxon>Actinomycetes</taxon>
        <taxon>Micrococcales</taxon>
        <taxon>Micrococcaceae</taxon>
        <taxon>Rothia</taxon>
    </lineage>
</organism>
<keyword evidence="3" id="KW-1185">Reference proteome</keyword>
<name>A0A9X2HB32_9MICC</name>
<feature type="domain" description="Amidohydrolase-related" evidence="1">
    <location>
        <begin position="9"/>
        <end position="287"/>
    </location>
</feature>
<reference evidence="2" key="1">
    <citation type="submission" date="2022-06" db="EMBL/GenBank/DDBJ databases">
        <title>Rothia sp. isolated from sandalwood seedling.</title>
        <authorList>
            <person name="Tuikhar N."/>
            <person name="Kirdat K."/>
            <person name="Thorat V."/>
            <person name="Swetha P."/>
            <person name="Padma S."/>
            <person name="Sundararaj R."/>
            <person name="Yadav A."/>
        </authorList>
    </citation>
    <scope>NUCLEOTIDE SEQUENCE</scope>
    <source>
        <strain evidence="2">AR01</strain>
    </source>
</reference>
<gene>
    <name evidence="2" type="ORF">NBM05_10190</name>
</gene>
<dbReference type="RefSeq" id="WP_254166968.1">
    <property type="nucleotide sequence ID" value="NZ_JANAFB010000024.1"/>
</dbReference>
<dbReference type="Pfam" id="PF04909">
    <property type="entry name" value="Amidohydro_2"/>
    <property type="match status" value="1"/>
</dbReference>
<dbReference type="InterPro" id="IPR006680">
    <property type="entry name" value="Amidohydro-rel"/>
</dbReference>
<protein>
    <submittedName>
        <fullName evidence="2">Amidohydrolase family protein</fullName>
    </submittedName>
</protein>
<proteinExistence type="predicted"/>
<evidence type="ECO:0000313" key="3">
    <source>
        <dbReference type="Proteomes" id="UP001139502"/>
    </source>
</evidence>
<evidence type="ECO:0000259" key="1">
    <source>
        <dbReference type="Pfam" id="PF04909"/>
    </source>
</evidence>
<comment type="caution">
    <text evidence="2">The sequence shown here is derived from an EMBL/GenBank/DDBJ whole genome shotgun (WGS) entry which is preliminary data.</text>
</comment>
<evidence type="ECO:0000313" key="2">
    <source>
        <dbReference type="EMBL" id="MCP3426359.1"/>
    </source>
</evidence>
<dbReference type="Proteomes" id="UP001139502">
    <property type="component" value="Unassembled WGS sequence"/>
</dbReference>
<dbReference type="PANTHER" id="PTHR35563">
    <property type="entry name" value="BARREL METAL-DEPENDENT HYDROLASE, PUTATIVE (AFU_ORTHOLOGUE AFUA_1G16240)-RELATED"/>
    <property type="match status" value="1"/>
</dbReference>
<dbReference type="Gene3D" id="3.20.20.140">
    <property type="entry name" value="Metal-dependent hydrolases"/>
    <property type="match status" value="1"/>
</dbReference>
<dbReference type="SUPFAM" id="SSF51556">
    <property type="entry name" value="Metallo-dependent hydrolases"/>
    <property type="match status" value="1"/>
</dbReference>
<dbReference type="AlphaFoldDB" id="A0A9X2HB32"/>
<sequence length="290" mass="31604">MTQPLGITDCHVHIFEPTRHPYQQRRSYTPGRAGVLALHNHLHRVGADRVVLVQPSVYGSDNSAMLGALKELGPSMARGVAVIDLTTTEEELEILAATGVRGLRLNVSADPQRTPLNFADELRALLNRTAPSSLLVEIFAAPSVLAEAAQVISESPVPVLLDHFGGVRATPTGTLEGAETVLDLYAQPQVWVKLSAPYRVGQEHEVTDLLPSFVQTLTSVSHERLVWASDWPHTGGGQDRAIRNLAQVEPFRKYDAAASVRQVSEWIAAPEAIKAIFKENAKSLYGFPQD</sequence>
<accession>A0A9X2HB32</accession>
<dbReference type="PANTHER" id="PTHR35563:SF2">
    <property type="entry name" value="BARREL METAL-DEPENDENT HYDROLASE, PUTATIVE (AFU_ORTHOLOGUE AFUA_1G16240)-RELATED"/>
    <property type="match status" value="1"/>
</dbReference>
<dbReference type="InterPro" id="IPR052358">
    <property type="entry name" value="Aro_Compnd_Degr_Hydrolases"/>
</dbReference>
<dbReference type="EMBL" id="JANAFB010000024">
    <property type="protein sequence ID" value="MCP3426359.1"/>
    <property type="molecule type" value="Genomic_DNA"/>
</dbReference>
<dbReference type="InterPro" id="IPR032466">
    <property type="entry name" value="Metal_Hydrolase"/>
</dbReference>